<gene>
    <name evidence="1" type="ORF">COLO4_04446</name>
</gene>
<name>A0A1R3KU31_9ROSI</name>
<proteinExistence type="predicted"/>
<dbReference type="Proteomes" id="UP000187203">
    <property type="component" value="Unassembled WGS sequence"/>
</dbReference>
<organism evidence="1 2">
    <name type="scientific">Corchorus olitorius</name>
    <dbReference type="NCBI Taxonomy" id="93759"/>
    <lineage>
        <taxon>Eukaryota</taxon>
        <taxon>Viridiplantae</taxon>
        <taxon>Streptophyta</taxon>
        <taxon>Embryophyta</taxon>
        <taxon>Tracheophyta</taxon>
        <taxon>Spermatophyta</taxon>
        <taxon>Magnoliopsida</taxon>
        <taxon>eudicotyledons</taxon>
        <taxon>Gunneridae</taxon>
        <taxon>Pentapetalae</taxon>
        <taxon>rosids</taxon>
        <taxon>malvids</taxon>
        <taxon>Malvales</taxon>
        <taxon>Malvaceae</taxon>
        <taxon>Grewioideae</taxon>
        <taxon>Apeibeae</taxon>
        <taxon>Corchorus</taxon>
    </lineage>
</organism>
<dbReference type="EMBL" id="AWUE01011559">
    <property type="protein sequence ID" value="OMP10548.1"/>
    <property type="molecule type" value="Genomic_DNA"/>
</dbReference>
<accession>A0A1R3KU31</accession>
<sequence>MAEVERVSAHCGKTGNTFQELQSSISPAPVRILRHARRCVPLGG</sequence>
<keyword evidence="2" id="KW-1185">Reference proteome</keyword>
<protein>
    <submittedName>
        <fullName evidence="1">Programmed cell death protein 2</fullName>
    </submittedName>
</protein>
<reference evidence="2" key="1">
    <citation type="submission" date="2013-09" db="EMBL/GenBank/DDBJ databases">
        <title>Corchorus olitorius genome sequencing.</title>
        <authorList>
            <person name="Alam M."/>
            <person name="Haque M.S."/>
            <person name="Islam M.S."/>
            <person name="Emdad E.M."/>
            <person name="Islam M.M."/>
            <person name="Ahmed B."/>
            <person name="Halim A."/>
            <person name="Hossen Q.M.M."/>
            <person name="Hossain M.Z."/>
            <person name="Ahmed R."/>
            <person name="Khan M.M."/>
            <person name="Islam R."/>
            <person name="Rashid M.M."/>
            <person name="Khan S.A."/>
            <person name="Rahman M.S."/>
            <person name="Alam M."/>
            <person name="Yahiya A.S."/>
            <person name="Khan M.S."/>
            <person name="Azam M.S."/>
            <person name="Haque T."/>
            <person name="Lashkar M.Z.H."/>
            <person name="Akhand A.I."/>
            <person name="Morshed G."/>
            <person name="Roy S."/>
            <person name="Uddin K.S."/>
            <person name="Rabeya T."/>
            <person name="Hossain A.S."/>
            <person name="Chowdhury A."/>
            <person name="Snigdha A.R."/>
            <person name="Mortoza M.S."/>
            <person name="Matin S.A."/>
            <person name="Hoque S.M.E."/>
            <person name="Islam M.K."/>
            <person name="Roy D.K."/>
            <person name="Haider R."/>
            <person name="Moosa M.M."/>
            <person name="Elias S.M."/>
            <person name="Hasan A.M."/>
            <person name="Jahan S."/>
            <person name="Shafiuddin M."/>
            <person name="Mahmood N."/>
            <person name="Shommy N.S."/>
        </authorList>
    </citation>
    <scope>NUCLEOTIDE SEQUENCE [LARGE SCALE GENOMIC DNA]</scope>
    <source>
        <strain evidence="2">cv. O-4</strain>
    </source>
</reference>
<evidence type="ECO:0000313" key="2">
    <source>
        <dbReference type="Proteomes" id="UP000187203"/>
    </source>
</evidence>
<dbReference type="AlphaFoldDB" id="A0A1R3KU31"/>
<comment type="caution">
    <text evidence="1">The sequence shown here is derived from an EMBL/GenBank/DDBJ whole genome shotgun (WGS) entry which is preliminary data.</text>
</comment>
<evidence type="ECO:0000313" key="1">
    <source>
        <dbReference type="EMBL" id="OMP10548.1"/>
    </source>
</evidence>